<reference evidence="3" key="2">
    <citation type="submission" date="2025-08" db="UniProtKB">
        <authorList>
            <consortium name="Ensembl"/>
        </authorList>
    </citation>
    <scope>IDENTIFICATION</scope>
</reference>
<dbReference type="PANTHER" id="PTHR33862">
    <property type="entry name" value="OROFACIAL CLEFT 1 CANDIDATE GENE 1 PROTEIN"/>
    <property type="match status" value="1"/>
</dbReference>
<protein>
    <submittedName>
        <fullName evidence="3">Orofacial cleft 1 candidate 1 (pseudo</fullName>
    </submittedName>
</protein>
<reference evidence="3" key="3">
    <citation type="submission" date="2025-09" db="UniProtKB">
        <authorList>
            <consortium name="Ensembl"/>
        </authorList>
    </citation>
    <scope>IDENTIFICATION</scope>
</reference>
<feature type="transmembrane region" description="Helical" evidence="2">
    <location>
        <begin position="676"/>
        <end position="694"/>
    </location>
</feature>
<organism evidence="3 4">
    <name type="scientific">Podarcis muralis</name>
    <name type="common">Wall lizard</name>
    <name type="synonym">Lacerta muralis</name>
    <dbReference type="NCBI Taxonomy" id="64176"/>
    <lineage>
        <taxon>Eukaryota</taxon>
        <taxon>Metazoa</taxon>
        <taxon>Chordata</taxon>
        <taxon>Craniata</taxon>
        <taxon>Vertebrata</taxon>
        <taxon>Euteleostomi</taxon>
        <taxon>Lepidosauria</taxon>
        <taxon>Squamata</taxon>
        <taxon>Bifurcata</taxon>
        <taxon>Unidentata</taxon>
        <taxon>Episquamata</taxon>
        <taxon>Laterata</taxon>
        <taxon>Lacertibaenia</taxon>
        <taxon>Lacertidae</taxon>
        <taxon>Podarcis</taxon>
    </lineage>
</organism>
<feature type="region of interest" description="Disordered" evidence="1">
    <location>
        <begin position="1"/>
        <end position="23"/>
    </location>
</feature>
<dbReference type="PANTHER" id="PTHR33862:SF3">
    <property type="entry name" value="OROFACIAL CLEFT 1 CANDIDATE GENE 1 PROTEIN"/>
    <property type="match status" value="1"/>
</dbReference>
<gene>
    <name evidence="3" type="primary">OFCC1</name>
</gene>
<dbReference type="AlphaFoldDB" id="A0A670I710"/>
<reference evidence="3 4" key="1">
    <citation type="journal article" date="2019" name="Proc. Natl. Acad. Sci. U.S.A.">
        <title>Regulatory changes in pterin and carotenoid genes underlie balanced color polymorphisms in the wall lizard.</title>
        <authorList>
            <person name="Andrade P."/>
            <person name="Pinho C."/>
            <person name="Perez I de Lanuza G."/>
            <person name="Afonso S."/>
            <person name="Brejcha J."/>
            <person name="Rubin C.J."/>
            <person name="Wallerman O."/>
            <person name="Pereira P."/>
            <person name="Sabatino S.J."/>
            <person name="Bellati A."/>
            <person name="Pellitteri-Rosa D."/>
            <person name="Bosakova Z."/>
            <person name="Bunikis I."/>
            <person name="Carretero M.A."/>
            <person name="Feiner N."/>
            <person name="Marsik P."/>
            <person name="Pauperio F."/>
            <person name="Salvi D."/>
            <person name="Soler L."/>
            <person name="While G.M."/>
            <person name="Uller T."/>
            <person name="Font E."/>
            <person name="Andersson L."/>
            <person name="Carneiro M."/>
        </authorList>
    </citation>
    <scope>NUCLEOTIDE SEQUENCE</scope>
</reference>
<evidence type="ECO:0000313" key="4">
    <source>
        <dbReference type="Proteomes" id="UP000472272"/>
    </source>
</evidence>
<dbReference type="OMA" id="EVCVCCL"/>
<evidence type="ECO:0000313" key="3">
    <source>
        <dbReference type="Ensembl" id="ENSPMRP00000007483.1"/>
    </source>
</evidence>
<keyword evidence="4" id="KW-1185">Reference proteome</keyword>
<proteinExistence type="predicted"/>
<accession>A0A670I710</accession>
<evidence type="ECO:0000256" key="1">
    <source>
        <dbReference type="SAM" id="MobiDB-lite"/>
    </source>
</evidence>
<keyword evidence="2" id="KW-1133">Transmembrane helix</keyword>
<evidence type="ECO:0000256" key="2">
    <source>
        <dbReference type="SAM" id="Phobius"/>
    </source>
</evidence>
<dbReference type="GeneTree" id="ENSGT00940000168622"/>
<dbReference type="InterPro" id="IPR031390">
    <property type="entry name" value="OFCC1"/>
</dbReference>
<keyword evidence="2" id="KW-0812">Transmembrane</keyword>
<feature type="transmembrane region" description="Helical" evidence="2">
    <location>
        <begin position="701"/>
        <end position="719"/>
    </location>
</feature>
<name>A0A670I710_PODMU</name>
<dbReference type="Proteomes" id="UP000472272">
    <property type="component" value="Chromosome 7"/>
</dbReference>
<dbReference type="Ensembl" id="ENSPMRT00000008002.1">
    <property type="protein sequence ID" value="ENSPMRP00000007483.1"/>
    <property type="gene ID" value="ENSPMRG00000005001.1"/>
</dbReference>
<feature type="transmembrane region" description="Helical" evidence="2">
    <location>
        <begin position="828"/>
        <end position="853"/>
    </location>
</feature>
<dbReference type="Pfam" id="PF15680">
    <property type="entry name" value="OFCC1"/>
    <property type="match status" value="1"/>
</dbReference>
<sequence length="1038" mass="117417">MDKEKFQQKALKQTKQKKSKSAEFLMGKDGRVAAEGIANPAFNISSTDLSAYQASEEEVIRRDKPGSTLAAHQQKLRLQAQAEPRGNECSRNYFDPPMDEEINPRQCGMEVSKEVPVKLDEKLLYDKLMTLLDEENRILVPHEKPDEDTLDSVWPAGFTKTSGLCEEGDEEETHPYIEQFEKSVQDEMILLDNFPQKQGLKHKGVFQYTEEFRRRLPKIFRSMEESRALKAAPYEGTAAKSSNLAGLNNGSNGAAGLCWEIDWSQKPQPIQIQLKCLRGVKDKVPQGSYVLKVSLRGQLGGKVLDWSKAEGQQWAGTTLPVRHHGNFYDVEICFDQSVHTEVPARKDGTPGEILLFELFLLRGTNTCIDRVVGWGAFPLCNNNLDTVDGKFKCPFLRGHYNSKIDRFQKIEQWISSDLDHWLCNLYFQIIKLPRYSDEQNKYEAALQLSSDLAYSSIAEKDRVLKKETTGGLQDNGLKSSCLPHCHSICSFASLQGRPLTSPRDSDTHKGSIPTVEKEVGKQFNGAEGWERCVSKETRTKRKDQLLKCFQQAGEATDKFKSNVKDQTEPCRKGNEPYPINSGSSDKNCDLVPVKEAHGIYSKMSQDDPSNVCGQGSPGIGLDEPAFRVTSYLEELEKHRFSVCCHPAVETRVSTSITKHLYFGVYAILSELGRGHWYSWDLWSIMLLVVLLWFARLYLHYFSQWVLLHAISVPVTKFQFYPHTVDLCYQNSLVHTSEELAMIVVGPLTLNTVMLLMVLMRWGCQLLFGSFPSYLSKLIIAWGLWTMLDPLAVFVVDAFLGRLHYAPGKPIADCAKMYWLFLRIEESGILGILITLLLYTMLFLISSTSLYLYLMRMHNEGWLLDIFKRIQSDEATLFVPFDLEISNQELSYIVKKAEQWRGINGEKRKVIVCDYIWKDHANKSGVTSTGLHLPNEILKSIGSSGAVTVHVSIYTVHLGGFQELYRHFLRLPSGAIVEAWLLSDNLATTSKQVFNVTPKLMGRSHVSSLPERLLEENKTGCPLGFGNTMRCEICSFGTT</sequence>
<keyword evidence="2" id="KW-0472">Membrane</keyword>
<feature type="transmembrane region" description="Helical" evidence="2">
    <location>
        <begin position="739"/>
        <end position="758"/>
    </location>
</feature>